<dbReference type="EMBL" id="SNWD01000001">
    <property type="protein sequence ID" value="TDN86943.1"/>
    <property type="molecule type" value="Genomic_DNA"/>
</dbReference>
<dbReference type="Proteomes" id="UP000295493">
    <property type="component" value="Unassembled WGS sequence"/>
</dbReference>
<feature type="region of interest" description="Disordered" evidence="1">
    <location>
        <begin position="1"/>
        <end position="35"/>
    </location>
</feature>
<protein>
    <submittedName>
        <fullName evidence="2">Uncharacterized protein</fullName>
    </submittedName>
</protein>
<sequence>MAHPASHSGEKPGDLGRNAPCPPDRRADSTVPALGGVKVGSKFGLPHCTKPLRHREGVHAHRAGLDAGEDAALACPVFGAVEVSA</sequence>
<accession>A0A4R6FY81</accession>
<name>A0A4R6FY81_9SPHN</name>
<proteinExistence type="predicted"/>
<reference evidence="2 3" key="1">
    <citation type="submission" date="2019-03" db="EMBL/GenBank/DDBJ databases">
        <title>Genomic Encyclopedia of Type Strains, Phase IV (KMG-IV): sequencing the most valuable type-strain genomes for metagenomic binning, comparative biology and taxonomic classification.</title>
        <authorList>
            <person name="Goeker M."/>
        </authorList>
    </citation>
    <scope>NUCLEOTIDE SEQUENCE [LARGE SCALE GENOMIC DNA]</scope>
    <source>
        <strain evidence="2 3">DSM 25059</strain>
    </source>
</reference>
<comment type="caution">
    <text evidence="2">The sequence shown here is derived from an EMBL/GenBank/DDBJ whole genome shotgun (WGS) entry which is preliminary data.</text>
</comment>
<dbReference type="AlphaFoldDB" id="A0A4R6FY81"/>
<organism evidence="2 3">
    <name type="scientific">Stakelama pacifica</name>
    <dbReference type="NCBI Taxonomy" id="517720"/>
    <lineage>
        <taxon>Bacteria</taxon>
        <taxon>Pseudomonadati</taxon>
        <taxon>Pseudomonadota</taxon>
        <taxon>Alphaproteobacteria</taxon>
        <taxon>Sphingomonadales</taxon>
        <taxon>Sphingomonadaceae</taxon>
        <taxon>Stakelama</taxon>
    </lineage>
</organism>
<evidence type="ECO:0000313" key="3">
    <source>
        <dbReference type="Proteomes" id="UP000295493"/>
    </source>
</evidence>
<gene>
    <name evidence="2" type="ORF">EV664_101522</name>
</gene>
<keyword evidence="3" id="KW-1185">Reference proteome</keyword>
<evidence type="ECO:0000256" key="1">
    <source>
        <dbReference type="SAM" id="MobiDB-lite"/>
    </source>
</evidence>
<evidence type="ECO:0000313" key="2">
    <source>
        <dbReference type="EMBL" id="TDN86943.1"/>
    </source>
</evidence>